<sequence>MTDSRVFFFVPIFNILFTDSIVGDDLTVHEDSLNVTVGQSVLLPTSYSITSPITNWPSIEWVIRGHTIVYCSVSDGSLSAEGSPVRITGDTRISPKYQGRVDFFKLNASLLLKDLTEADTGKYTVRLLMDDNIYKGTIHLWVQQSPLSVDSMVGNNLTVHKRSLNVTAGQSVLLPTTYSISTPPQHWPSIEWVLGGQTIVHCSVRNGSVSSEGLPMWVTEKTRISSEYRGRVELFPLNASLLLKDLSVDDSGTYTVRLLMAKKVIEGTVHVWVQRSPASFGNDLIVHKGFLNVTVDQSVLLPTTYSVYSPPRQWPSIEWMIGGQTIAHCSVYNGSLSAEGHPLWVTEITIISPEYQGRVEFFPLNASLILKHLSVNDTGTYMVRLLMPGDIMEGTIYLWVESTPASFVTEVKVKQKFTTERDDTQYNTNKSKAAELDSIVGDEMIVYEDNINVTAGQSVLLQTTYFIPSPRRYWPSIEWVIGGHTIVYCSLLNGTIGAKGRPTWVEEKTKIFTKYEGRVEFFPLNGSLLLKDPSVNDSGTYTVKLLMIGSTITRTIHVWVQGSPTAVEEAVTQHKRLVIFILRTIGCFLVVVVLCILILCCECR</sequence>
<evidence type="ECO:0000259" key="6">
    <source>
        <dbReference type="SMART" id="SM00409"/>
    </source>
</evidence>
<organism evidence="7 8">
    <name type="scientific">Xenopus laevis</name>
    <name type="common">African clawed frog</name>
    <dbReference type="NCBI Taxonomy" id="8355"/>
    <lineage>
        <taxon>Eukaryota</taxon>
        <taxon>Metazoa</taxon>
        <taxon>Chordata</taxon>
        <taxon>Craniata</taxon>
        <taxon>Vertebrata</taxon>
        <taxon>Euteleostomi</taxon>
        <taxon>Amphibia</taxon>
        <taxon>Batrachia</taxon>
        <taxon>Anura</taxon>
        <taxon>Pipoidea</taxon>
        <taxon>Pipidae</taxon>
        <taxon>Xenopodinae</taxon>
        <taxon>Xenopus</taxon>
        <taxon>Xenopus</taxon>
    </lineage>
</organism>
<evidence type="ECO:0000313" key="7">
    <source>
        <dbReference type="EMBL" id="OCT67105.1"/>
    </source>
</evidence>
<dbReference type="PANTHER" id="PTHR12080">
    <property type="entry name" value="SIGNALING LYMPHOCYTIC ACTIVATION MOLECULE"/>
    <property type="match status" value="1"/>
</dbReference>
<dbReference type="InterPro" id="IPR013783">
    <property type="entry name" value="Ig-like_fold"/>
</dbReference>
<dbReference type="InterPro" id="IPR036179">
    <property type="entry name" value="Ig-like_dom_sf"/>
</dbReference>
<dbReference type="InterPro" id="IPR015631">
    <property type="entry name" value="CD2/SLAM_rcpt"/>
</dbReference>
<feature type="transmembrane region" description="Helical" evidence="5">
    <location>
        <begin position="577"/>
        <end position="601"/>
    </location>
</feature>
<dbReference type="Proteomes" id="UP000694892">
    <property type="component" value="Chromosome 8L"/>
</dbReference>
<evidence type="ECO:0000256" key="3">
    <source>
        <dbReference type="ARBA" id="ARBA00023136"/>
    </source>
</evidence>
<keyword evidence="5" id="KW-0812">Transmembrane</keyword>
<evidence type="ECO:0000256" key="2">
    <source>
        <dbReference type="ARBA" id="ARBA00022729"/>
    </source>
</evidence>
<feature type="domain" description="Immunoglobulin" evidence="6">
    <location>
        <begin position="161"/>
        <end position="274"/>
    </location>
</feature>
<dbReference type="EMBL" id="CM004480">
    <property type="protein sequence ID" value="OCT67105.1"/>
    <property type="molecule type" value="Genomic_DNA"/>
</dbReference>
<keyword evidence="3 5" id="KW-0472">Membrane</keyword>
<dbReference type="SUPFAM" id="SSF48726">
    <property type="entry name" value="Immunoglobulin"/>
    <property type="match status" value="4"/>
</dbReference>
<dbReference type="InterPro" id="IPR003599">
    <property type="entry name" value="Ig_sub"/>
</dbReference>
<keyword evidence="2" id="KW-0732">Signal</keyword>
<evidence type="ECO:0000313" key="8">
    <source>
        <dbReference type="Proteomes" id="UP000694892"/>
    </source>
</evidence>
<evidence type="ECO:0000256" key="1">
    <source>
        <dbReference type="ARBA" id="ARBA00004370"/>
    </source>
</evidence>
<dbReference type="Gene3D" id="2.60.40.10">
    <property type="entry name" value="Immunoglobulins"/>
    <property type="match status" value="4"/>
</dbReference>
<dbReference type="PANTHER" id="PTHR12080:SF59">
    <property type="entry name" value="HEPATIC AND GLIAL CELL ADHESION MOLECULE"/>
    <property type="match status" value="1"/>
</dbReference>
<evidence type="ECO:0000256" key="5">
    <source>
        <dbReference type="SAM" id="Phobius"/>
    </source>
</evidence>
<keyword evidence="5" id="KW-1133">Transmembrane helix</keyword>
<dbReference type="AlphaFoldDB" id="A0A974C5L3"/>
<reference evidence="8" key="1">
    <citation type="journal article" date="2016" name="Nature">
        <title>Genome evolution in the allotetraploid frog Xenopus laevis.</title>
        <authorList>
            <person name="Session A.M."/>
            <person name="Uno Y."/>
            <person name="Kwon T."/>
            <person name="Chapman J.A."/>
            <person name="Toyoda A."/>
            <person name="Takahashi S."/>
            <person name="Fukui A."/>
            <person name="Hikosaka A."/>
            <person name="Suzuki A."/>
            <person name="Kondo M."/>
            <person name="van Heeringen S.J."/>
            <person name="Quigley I."/>
            <person name="Heinz S."/>
            <person name="Ogino H."/>
            <person name="Ochi H."/>
            <person name="Hellsten U."/>
            <person name="Lyons J.B."/>
            <person name="Simakov O."/>
            <person name="Putnam N."/>
            <person name="Stites J."/>
            <person name="Kuroki Y."/>
            <person name="Tanaka T."/>
            <person name="Michiue T."/>
            <person name="Watanabe M."/>
            <person name="Bogdanovic O."/>
            <person name="Lister R."/>
            <person name="Georgiou G."/>
            <person name="Paranjpe S.S."/>
            <person name="van Kruijsbergen I."/>
            <person name="Shu S."/>
            <person name="Carlson J."/>
            <person name="Kinoshita T."/>
            <person name="Ohta Y."/>
            <person name="Mawaribuchi S."/>
            <person name="Jenkins J."/>
            <person name="Grimwood J."/>
            <person name="Schmutz J."/>
            <person name="Mitros T."/>
            <person name="Mozaffari S.V."/>
            <person name="Suzuki Y."/>
            <person name="Haramoto Y."/>
            <person name="Yamamoto T.S."/>
            <person name="Takagi C."/>
            <person name="Heald R."/>
            <person name="Miller K."/>
            <person name="Haudenschild C."/>
            <person name="Kitzman J."/>
            <person name="Nakayama T."/>
            <person name="Izutsu Y."/>
            <person name="Robert J."/>
            <person name="Fortriede J."/>
            <person name="Burns K."/>
            <person name="Lotay V."/>
            <person name="Karimi K."/>
            <person name="Yasuoka Y."/>
            <person name="Dichmann D.S."/>
            <person name="Flajnik M.F."/>
            <person name="Houston D.W."/>
            <person name="Shendure J."/>
            <person name="DuPasquier L."/>
            <person name="Vize P.D."/>
            <person name="Zorn A.M."/>
            <person name="Ito M."/>
            <person name="Marcotte E.M."/>
            <person name="Wallingford J.B."/>
            <person name="Ito Y."/>
            <person name="Asashima M."/>
            <person name="Ueno N."/>
            <person name="Matsuda Y."/>
            <person name="Veenstra G.J."/>
            <person name="Fujiyama A."/>
            <person name="Harland R.M."/>
            <person name="Taira M."/>
            <person name="Rokhsar D.S."/>
        </authorList>
    </citation>
    <scope>NUCLEOTIDE SEQUENCE [LARGE SCALE GENOMIC DNA]</scope>
    <source>
        <strain evidence="8">J</strain>
    </source>
</reference>
<dbReference type="OMA" id="YWPSIEW"/>
<protein>
    <recommendedName>
        <fullName evidence="6">Immunoglobulin domain-containing protein</fullName>
    </recommendedName>
</protein>
<comment type="subcellular location">
    <subcellularLocation>
        <location evidence="1">Membrane</location>
    </subcellularLocation>
</comment>
<accession>A0A974C5L3</accession>
<evidence type="ECO:0000256" key="4">
    <source>
        <dbReference type="ARBA" id="ARBA00023180"/>
    </source>
</evidence>
<keyword evidence="4" id="KW-0325">Glycoprotein</keyword>
<dbReference type="GO" id="GO:0016020">
    <property type="term" value="C:membrane"/>
    <property type="evidence" value="ECO:0007669"/>
    <property type="project" value="UniProtKB-SubCell"/>
</dbReference>
<gene>
    <name evidence="7" type="ORF">XELAEV_18038386mg</name>
</gene>
<feature type="domain" description="Immunoglobulin" evidence="6">
    <location>
        <begin position="448"/>
        <end position="561"/>
    </location>
</feature>
<proteinExistence type="predicted"/>
<feature type="domain" description="Immunoglobulin" evidence="6">
    <location>
        <begin position="288"/>
        <end position="401"/>
    </location>
</feature>
<feature type="domain" description="Immunoglobulin" evidence="6">
    <location>
        <begin position="30"/>
        <end position="143"/>
    </location>
</feature>
<dbReference type="SMART" id="SM00409">
    <property type="entry name" value="IG"/>
    <property type="match status" value="4"/>
</dbReference>
<dbReference type="GO" id="GO:0005911">
    <property type="term" value="C:cell-cell junction"/>
    <property type="evidence" value="ECO:0007669"/>
    <property type="project" value="TreeGrafter"/>
</dbReference>
<name>A0A974C5L3_XENLA</name>